<organism evidence="5 6">
    <name type="scientific">Enterococcus ureasiticus</name>
    <dbReference type="NCBI Taxonomy" id="903984"/>
    <lineage>
        <taxon>Bacteria</taxon>
        <taxon>Bacillati</taxon>
        <taxon>Bacillota</taxon>
        <taxon>Bacilli</taxon>
        <taxon>Lactobacillales</taxon>
        <taxon>Enterococcaceae</taxon>
        <taxon>Enterococcus</taxon>
    </lineage>
</organism>
<evidence type="ECO:0008006" key="7">
    <source>
        <dbReference type="Google" id="ProtNLM"/>
    </source>
</evidence>
<dbReference type="OrthoDB" id="2195281at2"/>
<accession>A0A1E5GGX6</accession>
<comment type="subcellular location">
    <subcellularLocation>
        <location evidence="1">Cell envelope</location>
    </subcellularLocation>
</comment>
<dbReference type="Gene3D" id="2.60.40.4270">
    <property type="entry name" value="Listeria-Bacteroides repeat domain"/>
    <property type="match status" value="4"/>
</dbReference>
<dbReference type="STRING" id="903984.BCR21_06995"/>
<feature type="chain" id="PRO_5039464755" description="Gram-positive cocci surface proteins LPxTG domain-containing protein" evidence="4">
    <location>
        <begin position="22"/>
        <end position="401"/>
    </location>
</feature>
<dbReference type="InterPro" id="IPR013378">
    <property type="entry name" value="InlB-like_B-rpt"/>
</dbReference>
<sequence length="401" mass="46763">MKKSVYLLLLLVCWVCGISEIGTVKAEAEGVGHIVTFAPDNDTSYPDWFKTEVEDGGLVTERPEDPEKAGYKFIGWYHTLDNEDQPIYWNFEKDQVTDNTTLWAAYVKKHIVTFDPDNDTNYSDWFKTEVEDGGLVTERPEDPEKAGYKFIGWYHTLDSEDQPIYWDFEKDRVADNTTLWAAYVKKHIVTFDPDNDTNYSDWFKTEVEDGGLVTERPEDPEKAGYKFIGWYHTLDSEDQPIYWDFEKDRVADNTTLWAAYVKLYIVTFNPQNGTEKNEWQTLSVIAGSTIDQAISIPKREGYQFVGWSRKSEERLFWMFDHDTVNDDQLLYAIWDKNKDEVKEHAPVASDGTSKNREQKETKPARRLPRTGTMTSSFYLIFIGLFMLGSTYYLKYKSILRK</sequence>
<comment type="caution">
    <text evidence="5">The sequence shown here is derived from an EMBL/GenBank/DDBJ whole genome shotgun (WGS) entry which is preliminary data.</text>
</comment>
<proteinExistence type="predicted"/>
<evidence type="ECO:0000256" key="3">
    <source>
        <dbReference type="SAM" id="Phobius"/>
    </source>
</evidence>
<feature type="compositionally biased region" description="Basic and acidic residues" evidence="2">
    <location>
        <begin position="353"/>
        <end position="363"/>
    </location>
</feature>
<reference evidence="6" key="1">
    <citation type="submission" date="2016-09" db="EMBL/GenBank/DDBJ databases">
        <authorList>
            <person name="Gulvik C.A."/>
        </authorList>
    </citation>
    <scope>NUCLEOTIDE SEQUENCE [LARGE SCALE GENOMIC DNA]</scope>
    <source>
        <strain evidence="6">DSM 23328</strain>
    </source>
</reference>
<feature type="signal peptide" evidence="4">
    <location>
        <begin position="1"/>
        <end position="21"/>
    </location>
</feature>
<keyword evidence="3" id="KW-0812">Transmembrane</keyword>
<dbReference type="NCBIfam" id="TIGR01167">
    <property type="entry name" value="LPXTG_anchor"/>
    <property type="match status" value="1"/>
</dbReference>
<dbReference type="EMBL" id="MIJZ01000012">
    <property type="protein sequence ID" value="OEG11976.1"/>
    <property type="molecule type" value="Genomic_DNA"/>
</dbReference>
<keyword evidence="3" id="KW-1133">Transmembrane helix</keyword>
<evidence type="ECO:0000256" key="1">
    <source>
        <dbReference type="ARBA" id="ARBA00004196"/>
    </source>
</evidence>
<keyword evidence="3" id="KW-0472">Membrane</keyword>
<protein>
    <recommendedName>
        <fullName evidence="7">Gram-positive cocci surface proteins LPxTG domain-containing protein</fullName>
    </recommendedName>
</protein>
<dbReference type="AlphaFoldDB" id="A0A1E5GGX6"/>
<dbReference type="Proteomes" id="UP000094068">
    <property type="component" value="Unassembled WGS sequence"/>
</dbReference>
<feature type="region of interest" description="Disordered" evidence="2">
    <location>
        <begin position="343"/>
        <end position="368"/>
    </location>
</feature>
<dbReference type="Pfam" id="PF09479">
    <property type="entry name" value="Flg_new"/>
    <property type="match status" value="4"/>
</dbReference>
<evidence type="ECO:0000256" key="2">
    <source>
        <dbReference type="SAM" id="MobiDB-lite"/>
    </source>
</evidence>
<name>A0A1E5GGX6_9ENTE</name>
<dbReference type="GO" id="GO:0030313">
    <property type="term" value="C:cell envelope"/>
    <property type="evidence" value="ECO:0007669"/>
    <property type="project" value="UniProtKB-SubCell"/>
</dbReference>
<gene>
    <name evidence="5" type="ORF">BCR21_06995</name>
</gene>
<keyword evidence="4" id="KW-0732">Signal</keyword>
<evidence type="ECO:0000313" key="5">
    <source>
        <dbReference type="EMBL" id="OEG11976.1"/>
    </source>
</evidence>
<dbReference type="InterPro" id="IPR042229">
    <property type="entry name" value="Listeria/Bacterioides_rpt_sf"/>
</dbReference>
<feature type="transmembrane region" description="Helical" evidence="3">
    <location>
        <begin position="375"/>
        <end position="393"/>
    </location>
</feature>
<keyword evidence="6" id="KW-1185">Reference proteome</keyword>
<evidence type="ECO:0000313" key="6">
    <source>
        <dbReference type="Proteomes" id="UP000094068"/>
    </source>
</evidence>
<evidence type="ECO:0000256" key="4">
    <source>
        <dbReference type="SAM" id="SignalP"/>
    </source>
</evidence>
<dbReference type="RefSeq" id="WP_069645829.1">
    <property type="nucleotide sequence ID" value="NZ_MIJZ01000012.1"/>
</dbReference>